<dbReference type="Pfam" id="PF08402">
    <property type="entry name" value="TOBE_2"/>
    <property type="match status" value="1"/>
</dbReference>
<evidence type="ECO:0000259" key="4">
    <source>
        <dbReference type="PROSITE" id="PS50893"/>
    </source>
</evidence>
<proteinExistence type="predicted"/>
<dbReference type="PROSITE" id="PS00211">
    <property type="entry name" value="ABC_TRANSPORTER_1"/>
    <property type="match status" value="1"/>
</dbReference>
<evidence type="ECO:0000313" key="6">
    <source>
        <dbReference type="Proteomes" id="UP000305457"/>
    </source>
</evidence>
<evidence type="ECO:0000256" key="3">
    <source>
        <dbReference type="ARBA" id="ARBA00022840"/>
    </source>
</evidence>
<evidence type="ECO:0000256" key="2">
    <source>
        <dbReference type="ARBA" id="ARBA00022741"/>
    </source>
</evidence>
<evidence type="ECO:0000256" key="1">
    <source>
        <dbReference type="ARBA" id="ARBA00022448"/>
    </source>
</evidence>
<accession>A0A5B7XV63</accession>
<reference evidence="5 6" key="1">
    <citation type="submission" date="2019-06" db="EMBL/GenBank/DDBJ databases">
        <title>Mycoplasma sp. 2F1A isolated from ostrich.</title>
        <authorList>
            <person name="Spergser J."/>
        </authorList>
    </citation>
    <scope>NUCLEOTIDE SEQUENCE [LARGE SCALE GENOMIC DNA]</scope>
    <source>
        <strain evidence="5 6">2F1A</strain>
    </source>
</reference>
<evidence type="ECO:0000313" key="5">
    <source>
        <dbReference type="EMBL" id="QCZ36632.1"/>
    </source>
</evidence>
<dbReference type="RefSeq" id="WP_139592115.1">
    <property type="nucleotide sequence ID" value="NZ_CP040825.1"/>
</dbReference>
<feature type="domain" description="ABC transporter" evidence="4">
    <location>
        <begin position="14"/>
        <end position="333"/>
    </location>
</feature>
<dbReference type="AlphaFoldDB" id="A0A5B7XV63"/>
<dbReference type="InterPro" id="IPR008995">
    <property type="entry name" value="Mo/tungstate-bd_C_term_dom"/>
</dbReference>
<dbReference type="GO" id="GO:0005524">
    <property type="term" value="F:ATP binding"/>
    <property type="evidence" value="ECO:0007669"/>
    <property type="project" value="UniProtKB-KW"/>
</dbReference>
<dbReference type="InterPro" id="IPR012340">
    <property type="entry name" value="NA-bd_OB-fold"/>
</dbReference>
<dbReference type="GO" id="GO:0043190">
    <property type="term" value="C:ATP-binding cassette (ABC) transporter complex"/>
    <property type="evidence" value="ECO:0007669"/>
    <property type="project" value="InterPro"/>
</dbReference>
<dbReference type="GO" id="GO:0016887">
    <property type="term" value="F:ATP hydrolysis activity"/>
    <property type="evidence" value="ECO:0007669"/>
    <property type="project" value="InterPro"/>
</dbReference>
<dbReference type="GO" id="GO:0022857">
    <property type="term" value="F:transmembrane transporter activity"/>
    <property type="evidence" value="ECO:0007669"/>
    <property type="project" value="InterPro"/>
</dbReference>
<dbReference type="Proteomes" id="UP000305457">
    <property type="component" value="Chromosome"/>
</dbReference>
<dbReference type="InterPro" id="IPR003593">
    <property type="entry name" value="AAA+_ATPase"/>
</dbReference>
<dbReference type="InterPro" id="IPR050093">
    <property type="entry name" value="ABC_SmlMolc_Importer"/>
</dbReference>
<sequence>MAKLSELKAEQPVIELVDVVKEFQDKTVLHSINLKIKRGEFVTLLGPSGSGKTTILRLLGGFEWATRGEIKFDGYDIKDLEPHRRNVSTIFQDYALFPHLNVHGNIEYGLKLKRVPREEINSKYVEKLELMKQKWTAKAKAKMHALDLLQEKYETELESLKPGTFQYRRRQNWLDDSDFKYSYWENYVNQKVEAFRNAHFMRKMTKDEREAKINKIIELVGLKGNETKNISELSGGMKQRVALARSLVIEPEILLLDEPLSALDAKIRKRMQVLLRSIQQELGLTFVFVTHDQDEALELSDRIAVMRDGLIEQYDTPKHIYDYPVNIWVAKFIGDSNIFDATFAKSGRVKLFNKEFKTVHDPEEFGSETVLDALIRPEDIDITVNPTNVEDKLVGTIEDISYRGSYYYLTVKLLTGEIIYVETAKKFELDEKVYLSWTIDSIHLMKKDSKWDYSNNDFQN</sequence>
<dbReference type="Pfam" id="PF00005">
    <property type="entry name" value="ABC_tran"/>
    <property type="match status" value="1"/>
</dbReference>
<dbReference type="InterPro" id="IPR013611">
    <property type="entry name" value="Transp-assoc_OB_typ2"/>
</dbReference>
<dbReference type="KEGG" id="mnh:FG904_01185"/>
<dbReference type="EMBL" id="CP040825">
    <property type="protein sequence ID" value="QCZ36632.1"/>
    <property type="molecule type" value="Genomic_DNA"/>
</dbReference>
<dbReference type="Gene3D" id="3.40.50.300">
    <property type="entry name" value="P-loop containing nucleotide triphosphate hydrolases"/>
    <property type="match status" value="2"/>
</dbReference>
<dbReference type="InterPro" id="IPR017871">
    <property type="entry name" value="ABC_transporter-like_CS"/>
</dbReference>
<keyword evidence="3 5" id="KW-0067">ATP-binding</keyword>
<protein>
    <submittedName>
        <fullName evidence="5">ABC transporter ATP-binding protein</fullName>
    </submittedName>
</protein>
<dbReference type="PANTHER" id="PTHR42781:SF4">
    <property type="entry name" value="SPERMIDINE_PUTRESCINE IMPORT ATP-BINDING PROTEIN POTA"/>
    <property type="match status" value="1"/>
</dbReference>
<dbReference type="PROSITE" id="PS50893">
    <property type="entry name" value="ABC_TRANSPORTER_2"/>
    <property type="match status" value="1"/>
</dbReference>
<dbReference type="InterPro" id="IPR003439">
    <property type="entry name" value="ABC_transporter-like_ATP-bd"/>
</dbReference>
<name>A0A5B7XV63_9MOLU</name>
<gene>
    <name evidence="5" type="ORF">FG904_01185</name>
</gene>
<dbReference type="OrthoDB" id="9802264at2"/>
<dbReference type="PANTHER" id="PTHR42781">
    <property type="entry name" value="SPERMIDINE/PUTRESCINE IMPORT ATP-BINDING PROTEIN POTA"/>
    <property type="match status" value="1"/>
</dbReference>
<keyword evidence="1" id="KW-0813">Transport</keyword>
<dbReference type="SUPFAM" id="SSF52540">
    <property type="entry name" value="P-loop containing nucleoside triphosphate hydrolases"/>
    <property type="match status" value="1"/>
</dbReference>
<keyword evidence="2" id="KW-0547">Nucleotide-binding</keyword>
<dbReference type="SUPFAM" id="SSF50331">
    <property type="entry name" value="MOP-like"/>
    <property type="match status" value="1"/>
</dbReference>
<dbReference type="Gene3D" id="2.40.50.140">
    <property type="entry name" value="Nucleic acid-binding proteins"/>
    <property type="match status" value="1"/>
</dbReference>
<dbReference type="SMART" id="SM00382">
    <property type="entry name" value="AAA"/>
    <property type="match status" value="1"/>
</dbReference>
<organism evidence="5 6">
    <name type="scientific">Mycoplasma nasistruthionis</name>
    <dbReference type="NCBI Taxonomy" id="353852"/>
    <lineage>
        <taxon>Bacteria</taxon>
        <taxon>Bacillati</taxon>
        <taxon>Mycoplasmatota</taxon>
        <taxon>Mollicutes</taxon>
        <taxon>Mycoplasmataceae</taxon>
        <taxon>Mycoplasma</taxon>
    </lineage>
</organism>
<dbReference type="InterPro" id="IPR027417">
    <property type="entry name" value="P-loop_NTPase"/>
</dbReference>